<accession>A1ZEZ1</accession>
<proteinExistence type="predicted"/>
<dbReference type="AlphaFoldDB" id="A1ZEZ1"/>
<dbReference type="Proteomes" id="UP000004095">
    <property type="component" value="Unassembled WGS sequence"/>
</dbReference>
<sequence>MVMCLICTKFDKNGHSTLKLLFIRGNPKSNLLFEYICCAQVLFIQYLPVGKVYNNLLWLLTLRHKNKKA</sequence>
<comment type="caution">
    <text evidence="1">The sequence shown here is derived from an EMBL/GenBank/DDBJ whole genome shotgun (WGS) entry which is preliminary data.</text>
</comment>
<gene>
    <name evidence="1" type="ORF">M23134_07500</name>
</gene>
<dbReference type="EMBL" id="AAWS01000004">
    <property type="protein sequence ID" value="EAY31092.1"/>
    <property type="molecule type" value="Genomic_DNA"/>
</dbReference>
<protein>
    <submittedName>
        <fullName evidence="1">Uncharacterized protein</fullName>
    </submittedName>
</protein>
<reference evidence="1 2" key="1">
    <citation type="submission" date="2007-01" db="EMBL/GenBank/DDBJ databases">
        <authorList>
            <person name="Haygood M."/>
            <person name="Podell S."/>
            <person name="Anderson C."/>
            <person name="Hopkinson B."/>
            <person name="Roe K."/>
            <person name="Barbeau K."/>
            <person name="Gaasterland T."/>
            <person name="Ferriera S."/>
            <person name="Johnson J."/>
            <person name="Kravitz S."/>
            <person name="Beeson K."/>
            <person name="Sutton G."/>
            <person name="Rogers Y.-H."/>
            <person name="Friedman R."/>
            <person name="Frazier M."/>
            <person name="Venter J.C."/>
        </authorList>
    </citation>
    <scope>NUCLEOTIDE SEQUENCE [LARGE SCALE GENOMIC DNA]</scope>
    <source>
        <strain evidence="1 2">ATCC 23134</strain>
    </source>
</reference>
<keyword evidence="2" id="KW-1185">Reference proteome</keyword>
<evidence type="ECO:0000313" key="2">
    <source>
        <dbReference type="Proteomes" id="UP000004095"/>
    </source>
</evidence>
<name>A1ZEZ1_MICM2</name>
<organism evidence="1 2">
    <name type="scientific">Microscilla marina ATCC 23134</name>
    <dbReference type="NCBI Taxonomy" id="313606"/>
    <lineage>
        <taxon>Bacteria</taxon>
        <taxon>Pseudomonadati</taxon>
        <taxon>Bacteroidota</taxon>
        <taxon>Cytophagia</taxon>
        <taxon>Cytophagales</taxon>
        <taxon>Microscillaceae</taxon>
        <taxon>Microscilla</taxon>
    </lineage>
</organism>
<evidence type="ECO:0000313" key="1">
    <source>
        <dbReference type="EMBL" id="EAY31092.1"/>
    </source>
</evidence>